<dbReference type="PANTHER" id="PTHR11851:SF224">
    <property type="entry name" value="PROCESSING PROTEASE"/>
    <property type="match status" value="1"/>
</dbReference>
<evidence type="ECO:0000313" key="2">
    <source>
        <dbReference type="EMBL" id="SMO78076.1"/>
    </source>
</evidence>
<dbReference type="RefSeq" id="WP_142534019.1">
    <property type="nucleotide sequence ID" value="NZ_FXTB01000007.1"/>
</dbReference>
<name>A0A521E295_SACCC</name>
<dbReference type="Pfam" id="PF05193">
    <property type="entry name" value="Peptidase_M16_C"/>
    <property type="match status" value="1"/>
</dbReference>
<dbReference type="EMBL" id="FXTB01000007">
    <property type="protein sequence ID" value="SMO78076.1"/>
    <property type="molecule type" value="Genomic_DNA"/>
</dbReference>
<dbReference type="InterPro" id="IPR050361">
    <property type="entry name" value="MPP/UQCRC_Complex"/>
</dbReference>
<dbReference type="OrthoDB" id="9811314at2"/>
<dbReference type="Proteomes" id="UP000319040">
    <property type="component" value="Unassembled WGS sequence"/>
</dbReference>
<dbReference type="SUPFAM" id="SSF63411">
    <property type="entry name" value="LuxS/MPP-like metallohydrolase"/>
    <property type="match status" value="2"/>
</dbReference>
<feature type="domain" description="Peptidase M16 C-terminal" evidence="1">
    <location>
        <begin position="182"/>
        <end position="357"/>
    </location>
</feature>
<sequence>MLKRKEVPMYALPTGLNMLKQKELSLKNGVPVHFIQGGTQEVAKIDFIFSAGVVQSNKPLVAALTNTLLQEGTEWMTSFEVSEKIDFFGAFLGQSTSYHHAQITLYTLSRYLPDLLPVIEQILKKPALAQHEFDVLLARKKQDFLVDSEKVKNLAYRKSQEVLFGEDHPYGRVAKLHHFSEVSLSDVQAFHKTQYASNLCTLIVSGQPGEGFLDLLNKHFGGNDWGNRTDDKHEVPEVKSFKKTFHLEEKENALQSAIRIVRPCVSKKHPDFLPLLVLNTLFGGYFGSRLMNNLREEKGLTYGISSYLTSLLNVGIFGVATEVMANMRQLAIDEIFNEMDKLRNFPVEEEELTRLKNYMLGDLMRNLDGPFAMSDAYRGLLGFGLDFDYFKKVEHTIQHITSSQLHQLANKYLLSDDFYVIVAGK</sequence>
<organism evidence="2 3">
    <name type="scientific">Saccharicrinis carchari</name>
    <dbReference type="NCBI Taxonomy" id="1168039"/>
    <lineage>
        <taxon>Bacteria</taxon>
        <taxon>Pseudomonadati</taxon>
        <taxon>Bacteroidota</taxon>
        <taxon>Bacteroidia</taxon>
        <taxon>Marinilabiliales</taxon>
        <taxon>Marinilabiliaceae</taxon>
        <taxon>Saccharicrinis</taxon>
    </lineage>
</organism>
<accession>A0A521E295</accession>
<proteinExistence type="predicted"/>
<dbReference type="Gene3D" id="3.30.830.10">
    <property type="entry name" value="Metalloenzyme, LuxS/M16 peptidase-like"/>
    <property type="match status" value="2"/>
</dbReference>
<dbReference type="GO" id="GO:0046872">
    <property type="term" value="F:metal ion binding"/>
    <property type="evidence" value="ECO:0007669"/>
    <property type="project" value="InterPro"/>
</dbReference>
<evidence type="ECO:0000313" key="3">
    <source>
        <dbReference type="Proteomes" id="UP000319040"/>
    </source>
</evidence>
<gene>
    <name evidence="2" type="ORF">SAMN06265379_107143</name>
</gene>
<dbReference type="AlphaFoldDB" id="A0A521E295"/>
<evidence type="ECO:0000259" key="1">
    <source>
        <dbReference type="Pfam" id="PF05193"/>
    </source>
</evidence>
<dbReference type="PANTHER" id="PTHR11851">
    <property type="entry name" value="METALLOPROTEASE"/>
    <property type="match status" value="1"/>
</dbReference>
<dbReference type="InterPro" id="IPR007863">
    <property type="entry name" value="Peptidase_M16_C"/>
</dbReference>
<reference evidence="2 3" key="1">
    <citation type="submission" date="2017-05" db="EMBL/GenBank/DDBJ databases">
        <authorList>
            <person name="Varghese N."/>
            <person name="Submissions S."/>
        </authorList>
    </citation>
    <scope>NUCLEOTIDE SEQUENCE [LARGE SCALE GENOMIC DNA]</scope>
    <source>
        <strain evidence="2 3">DSM 27040</strain>
    </source>
</reference>
<dbReference type="InterPro" id="IPR011249">
    <property type="entry name" value="Metalloenz_LuxS/M16"/>
</dbReference>
<protein>
    <submittedName>
        <fullName evidence="2">Predicted Zn-dependent peptidase</fullName>
    </submittedName>
</protein>
<keyword evidence="3" id="KW-1185">Reference proteome</keyword>